<proteinExistence type="predicted"/>
<protein>
    <submittedName>
        <fullName evidence="2">Uncharacterized protein</fullName>
    </submittedName>
</protein>
<sequence length="126" mass="13666">MVVFELREGMGAQKARGGDEAGDADEVDEVDEVDDDDGDDDGDDDEDEDEDEDNEDDEDDDDEGKDAGGGSHGVRGMVRYVQTVSKNRDRSWIGFAITVCMPAPRNNASDTASVFEVTARMGVIEL</sequence>
<feature type="region of interest" description="Disordered" evidence="1">
    <location>
        <begin position="1"/>
        <end position="77"/>
    </location>
</feature>
<dbReference type="AlphaFoldDB" id="A0A4P9WSG9"/>
<accession>A0A4P9WSG9</accession>
<evidence type="ECO:0000313" key="2">
    <source>
        <dbReference type="EMBL" id="RKO95325.1"/>
    </source>
</evidence>
<gene>
    <name evidence="2" type="ORF">CAUPRSCDRAFT_12969</name>
</gene>
<organism evidence="2 3">
    <name type="scientific">Caulochytrium protostelioides</name>
    <dbReference type="NCBI Taxonomy" id="1555241"/>
    <lineage>
        <taxon>Eukaryota</taxon>
        <taxon>Fungi</taxon>
        <taxon>Fungi incertae sedis</taxon>
        <taxon>Chytridiomycota</taxon>
        <taxon>Chytridiomycota incertae sedis</taxon>
        <taxon>Chytridiomycetes</taxon>
        <taxon>Caulochytriales</taxon>
        <taxon>Caulochytriaceae</taxon>
        <taxon>Caulochytrium</taxon>
    </lineage>
</organism>
<evidence type="ECO:0000313" key="3">
    <source>
        <dbReference type="Proteomes" id="UP000268535"/>
    </source>
</evidence>
<reference evidence="3" key="1">
    <citation type="journal article" date="2018" name="Nat. Microbiol.">
        <title>Leveraging single-cell genomics to expand the fungal tree of life.</title>
        <authorList>
            <person name="Ahrendt S.R."/>
            <person name="Quandt C.A."/>
            <person name="Ciobanu D."/>
            <person name="Clum A."/>
            <person name="Salamov A."/>
            <person name="Andreopoulos B."/>
            <person name="Cheng J.F."/>
            <person name="Woyke T."/>
            <person name="Pelin A."/>
            <person name="Henrissat B."/>
            <person name="Reynolds N.K."/>
            <person name="Benny G.L."/>
            <person name="Smith M.E."/>
            <person name="James T.Y."/>
            <person name="Grigoriev I.V."/>
        </authorList>
    </citation>
    <scope>NUCLEOTIDE SEQUENCE [LARGE SCALE GENOMIC DNA]</scope>
    <source>
        <strain evidence="3">ATCC 52028</strain>
    </source>
</reference>
<name>A0A4P9WSG9_9FUNG</name>
<dbReference type="EMBL" id="ML012117">
    <property type="protein sequence ID" value="RKO95325.1"/>
    <property type="molecule type" value="Genomic_DNA"/>
</dbReference>
<feature type="compositionally biased region" description="Acidic residues" evidence="1">
    <location>
        <begin position="20"/>
        <end position="64"/>
    </location>
</feature>
<evidence type="ECO:0000256" key="1">
    <source>
        <dbReference type="SAM" id="MobiDB-lite"/>
    </source>
</evidence>
<dbReference type="Proteomes" id="UP000268535">
    <property type="component" value="Unassembled WGS sequence"/>
</dbReference>